<evidence type="ECO:0000313" key="5">
    <source>
        <dbReference type="Proteomes" id="UP001595901"/>
    </source>
</evidence>
<dbReference type="EMBL" id="JBHSAC010000008">
    <property type="protein sequence ID" value="MFC3931349.1"/>
    <property type="molecule type" value="Genomic_DNA"/>
</dbReference>
<protein>
    <submittedName>
        <fullName evidence="4">Arsenate reductase family protein</fullName>
    </submittedName>
</protein>
<dbReference type="CDD" id="cd03036">
    <property type="entry name" value="ArsC_like"/>
    <property type="match status" value="1"/>
</dbReference>
<dbReference type="InterPro" id="IPR006504">
    <property type="entry name" value="Tscrpt_reg_Spx/MgsR"/>
</dbReference>
<sequence length="122" mass="13983">MLTFYEYPKCTTCRRAKAELDALGLEYQAIDIKTNPPQADTLREILLHSDYKLKKLFNTSGNSYRELGLKNKMDALTLDQALDLLAADGMLIKRPILVKDNRILQIGYRTPYADLDFGRVKK</sequence>
<dbReference type="Pfam" id="PF03960">
    <property type="entry name" value="ArsC"/>
    <property type="match status" value="1"/>
</dbReference>
<evidence type="ECO:0000256" key="1">
    <source>
        <dbReference type="ARBA" id="ARBA00023157"/>
    </source>
</evidence>
<keyword evidence="1" id="KW-1015">Disulfide bond</keyword>
<keyword evidence="5" id="KW-1185">Reference proteome</keyword>
<evidence type="ECO:0000256" key="3">
    <source>
        <dbReference type="PROSITE-ProRule" id="PRU01282"/>
    </source>
</evidence>
<dbReference type="PROSITE" id="PS51353">
    <property type="entry name" value="ARSC"/>
    <property type="match status" value="1"/>
</dbReference>
<dbReference type="NCBIfam" id="TIGR01617">
    <property type="entry name" value="arsC_related"/>
    <property type="match status" value="1"/>
</dbReference>
<dbReference type="PANTHER" id="PTHR30041:SF8">
    <property type="entry name" value="PROTEIN YFFB"/>
    <property type="match status" value="1"/>
</dbReference>
<evidence type="ECO:0000256" key="2">
    <source>
        <dbReference type="ARBA" id="ARBA00023284"/>
    </source>
</evidence>
<reference evidence="5" key="1">
    <citation type="journal article" date="2019" name="Int. J. Syst. Evol. Microbiol.">
        <title>The Global Catalogue of Microorganisms (GCM) 10K type strain sequencing project: providing services to taxonomists for standard genome sequencing and annotation.</title>
        <authorList>
            <consortium name="The Broad Institute Genomics Platform"/>
            <consortium name="The Broad Institute Genome Sequencing Center for Infectious Disease"/>
            <person name="Wu L."/>
            <person name="Ma J."/>
        </authorList>
    </citation>
    <scope>NUCLEOTIDE SEQUENCE [LARGE SCALE GENOMIC DNA]</scope>
    <source>
        <strain evidence="5">CCUG 58728</strain>
    </source>
</reference>
<evidence type="ECO:0000313" key="4">
    <source>
        <dbReference type="EMBL" id="MFC3931349.1"/>
    </source>
</evidence>
<gene>
    <name evidence="4" type="ORF">ACFOSE_00830</name>
</gene>
<proteinExistence type="inferred from homology"/>
<comment type="caution">
    <text evidence="4">The sequence shown here is derived from an EMBL/GenBank/DDBJ whole genome shotgun (WGS) entry which is preliminary data.</text>
</comment>
<dbReference type="SUPFAM" id="SSF52833">
    <property type="entry name" value="Thioredoxin-like"/>
    <property type="match status" value="1"/>
</dbReference>
<dbReference type="Gene3D" id="3.40.30.10">
    <property type="entry name" value="Glutaredoxin"/>
    <property type="match status" value="1"/>
</dbReference>
<comment type="similarity">
    <text evidence="3">Belongs to the ArsC family.</text>
</comment>
<accession>A0ABV8CYZ8</accession>
<name>A0ABV8CYZ8_9STRE</name>
<dbReference type="PANTHER" id="PTHR30041">
    <property type="entry name" value="ARSENATE REDUCTASE"/>
    <property type="match status" value="1"/>
</dbReference>
<keyword evidence="2" id="KW-0676">Redox-active center</keyword>
<dbReference type="InterPro" id="IPR036249">
    <property type="entry name" value="Thioredoxin-like_sf"/>
</dbReference>
<dbReference type="RefSeq" id="WP_380429277.1">
    <property type="nucleotide sequence ID" value="NZ_JBHSAC010000008.1"/>
</dbReference>
<dbReference type="Proteomes" id="UP001595901">
    <property type="component" value="Unassembled WGS sequence"/>
</dbReference>
<dbReference type="InterPro" id="IPR006660">
    <property type="entry name" value="Arsenate_reductase-like"/>
</dbReference>
<organism evidence="4 5">
    <name type="scientific">Streptococcus dentapri</name>
    <dbReference type="NCBI Taxonomy" id="573564"/>
    <lineage>
        <taxon>Bacteria</taxon>
        <taxon>Bacillati</taxon>
        <taxon>Bacillota</taxon>
        <taxon>Bacilli</taxon>
        <taxon>Lactobacillales</taxon>
        <taxon>Streptococcaceae</taxon>
        <taxon>Streptococcus</taxon>
    </lineage>
</organism>